<gene>
    <name evidence="2" type="ORF">HDF08_003057</name>
</gene>
<protein>
    <submittedName>
        <fullName evidence="2">Uncharacterized protein</fullName>
    </submittedName>
</protein>
<proteinExistence type="predicted"/>
<reference evidence="2 3" key="1">
    <citation type="submission" date="2020-07" db="EMBL/GenBank/DDBJ databases">
        <title>Genomic Encyclopedia of Type Strains, Phase IV (KMG-V): Genome sequencing to study the core and pangenomes of soil and plant-associated prokaryotes.</title>
        <authorList>
            <person name="Whitman W."/>
        </authorList>
    </citation>
    <scope>NUCLEOTIDE SEQUENCE [LARGE SCALE GENOMIC DNA]</scope>
    <source>
        <strain evidence="2 3">M8UP22</strain>
    </source>
</reference>
<dbReference type="InterPro" id="IPR015919">
    <property type="entry name" value="Cadherin-like_sf"/>
</dbReference>
<dbReference type="SUPFAM" id="SSF49313">
    <property type="entry name" value="Cadherin-like"/>
    <property type="match status" value="2"/>
</dbReference>
<name>A0A852VLH5_9BACT</name>
<sequence>MRKIFKTLVAVLSLALLFFGLDSLSPSQTASAATTLTITTTSVPKATLGEAYTTTLKATGGTLPYHWRAVPGKHVPGFTLGEGGGQLFGTPTAGGTYPLSFTLTDSSSPAQTKTLKVTVVVVAPALSITTTSLPASKKSTKYSAALTATGGSPTYKWSLSSGKLPTGLTFASTGILSGTPSVTGTYSVGFTVTDSSYPALTKSSALSIVVGTTSSTPSPLSITTTALPAGTTGTKYSASMQAAGGKPSYTWSISSGKLPAGVALATTGTLSGTPTATGTFPITFAVKDSSSPSLTKSASISMAVSAASKAALTITSATLAAGTDGSAYASQLKASGGSPAYTWSITSGKLPAGLTLAATTGTISGTPSVTGTSTFTATVKDSSNPDQTKSASTSIAITTGAPQSGGPGTTWYIRADGGTNTQCTGKTNAAYPGSGSGQACAFNHPYQMMNSSGAWTSFAGGDTIQFADSSSAAHTYYMGEQNAGIGTDWHSQLNVICPQPNANDSQGFECVLPAPPSGTAGQHTRILGQNAGSCHDSAHTHLVNPTVLSGIDNAYWVLDTRATNYVDISCIEITQPDTCTTAGGAGSPGNCGNNVPNAVRFGGLVLNYGTDQGPSNLTLQDVAVVGVAGSGILGSHLNKSSSDVFSATDVYVIGNGQAGWNGDGGGCDGSAANDCESVGTMNLSHVIVDWNGCMAVKPYDMTKPDTQNKFNYCYGQVDGGYGDGFVQIAAGDMTLNVDHSYFRWNTQDGFDSLHLSDDVTTSPSIHISDSWSEGNGGQTFKLGAGAASSAINNVSIGNCRVLATASNFPLNPSGWALDSADTCRAAGDQWAFQLDNGTVITLENNTSVGYGNTMYDLECAAKAPNCAANGAKFIFRNNISKGYPDPGNGNRLASGIYLGTGNVFANSGSEIDHNLWNTMNTGCPDNSVTAGYEKIYTCGDPNLGGESNINAINPNLNSSSPAINSGIAISGITVDFNGVTRANPPAIGAMEK</sequence>
<accession>A0A852VLH5</accession>
<evidence type="ECO:0000256" key="1">
    <source>
        <dbReference type="SAM" id="SignalP"/>
    </source>
</evidence>
<dbReference type="InterPro" id="IPR013783">
    <property type="entry name" value="Ig-like_fold"/>
</dbReference>
<keyword evidence="1" id="KW-0732">Signal</keyword>
<dbReference type="PANTHER" id="PTHR37494">
    <property type="entry name" value="HEMAGGLUTININ"/>
    <property type="match status" value="1"/>
</dbReference>
<feature type="chain" id="PRO_5032586162" evidence="1">
    <location>
        <begin position="33"/>
        <end position="992"/>
    </location>
</feature>
<dbReference type="Gene3D" id="2.60.40.10">
    <property type="entry name" value="Immunoglobulins"/>
    <property type="match status" value="4"/>
</dbReference>
<dbReference type="PANTHER" id="PTHR37494:SF1">
    <property type="entry name" value="STAPHYLOCOCCUS AUREUS SURFACE PROTEIN A"/>
    <property type="match status" value="1"/>
</dbReference>
<dbReference type="AlphaFoldDB" id="A0A852VLH5"/>
<dbReference type="GO" id="GO:0005509">
    <property type="term" value="F:calcium ion binding"/>
    <property type="evidence" value="ECO:0007669"/>
    <property type="project" value="InterPro"/>
</dbReference>
<comment type="caution">
    <text evidence="2">The sequence shown here is derived from an EMBL/GenBank/DDBJ whole genome shotgun (WGS) entry which is preliminary data.</text>
</comment>
<dbReference type="Pfam" id="PF05345">
    <property type="entry name" value="He_PIG"/>
    <property type="match status" value="4"/>
</dbReference>
<dbReference type="GO" id="GO:0016020">
    <property type="term" value="C:membrane"/>
    <property type="evidence" value="ECO:0007669"/>
    <property type="project" value="InterPro"/>
</dbReference>
<evidence type="ECO:0000313" key="2">
    <source>
        <dbReference type="EMBL" id="NYF90955.1"/>
    </source>
</evidence>
<evidence type="ECO:0000313" key="3">
    <source>
        <dbReference type="Proteomes" id="UP000564385"/>
    </source>
</evidence>
<feature type="signal peptide" evidence="1">
    <location>
        <begin position="1"/>
        <end position="32"/>
    </location>
</feature>
<dbReference type="EMBL" id="JACCCU010000002">
    <property type="protein sequence ID" value="NYF90955.1"/>
    <property type="molecule type" value="Genomic_DNA"/>
</dbReference>
<organism evidence="2 3">
    <name type="scientific">Tunturiibacter lichenicola</name>
    <dbReference type="NCBI Taxonomy" id="2051959"/>
    <lineage>
        <taxon>Bacteria</taxon>
        <taxon>Pseudomonadati</taxon>
        <taxon>Acidobacteriota</taxon>
        <taxon>Terriglobia</taxon>
        <taxon>Terriglobales</taxon>
        <taxon>Acidobacteriaceae</taxon>
        <taxon>Tunturiibacter</taxon>
    </lineage>
</organism>
<dbReference type="Proteomes" id="UP000564385">
    <property type="component" value="Unassembled WGS sequence"/>
</dbReference>